<sequence>MIELKRFVERAVRPVRSETMHKLRLREELYAHLQDAYQQECNAGREPEEAQRRSIARMGDPAELTAQMQSTISVRERWAAWVNDRLGRARGESPERGARRVAWAMAWQMTMIEVVLVLMESSCLTHWDARVVVAARLMTALTLGMSVGAYLLTMLSLRFIDRESAEPRPYPSVSTSLLFLASAAAVIFALGAVTHALAAWGPFDLWPATARWLGASAGGSMVALGASLMAAREKRQLEPWLELEIEG</sequence>
<feature type="transmembrane region" description="Helical" evidence="1">
    <location>
        <begin position="212"/>
        <end position="231"/>
    </location>
</feature>
<protein>
    <submittedName>
        <fullName evidence="2">Uncharacterized protein</fullName>
    </submittedName>
</protein>
<dbReference type="NCBIfam" id="NF038403">
    <property type="entry name" value="perm_prefix_1"/>
    <property type="match status" value="1"/>
</dbReference>
<keyword evidence="1" id="KW-0812">Transmembrane</keyword>
<reference evidence="2 3" key="1">
    <citation type="submission" date="2019-02" db="EMBL/GenBank/DDBJ databases">
        <title>Deep-cultivation of Planctomycetes and their phenomic and genomic characterization uncovers novel biology.</title>
        <authorList>
            <person name="Wiegand S."/>
            <person name="Jogler M."/>
            <person name="Boedeker C."/>
            <person name="Pinto D."/>
            <person name="Vollmers J."/>
            <person name="Rivas-Marin E."/>
            <person name="Kohn T."/>
            <person name="Peeters S.H."/>
            <person name="Heuer A."/>
            <person name="Rast P."/>
            <person name="Oberbeckmann S."/>
            <person name="Bunk B."/>
            <person name="Jeske O."/>
            <person name="Meyerdierks A."/>
            <person name="Storesund J.E."/>
            <person name="Kallscheuer N."/>
            <person name="Luecker S."/>
            <person name="Lage O.M."/>
            <person name="Pohl T."/>
            <person name="Merkel B.J."/>
            <person name="Hornburger P."/>
            <person name="Mueller R.-W."/>
            <person name="Bruemmer F."/>
            <person name="Labrenz M."/>
            <person name="Spormann A.M."/>
            <person name="Op Den Camp H."/>
            <person name="Overmann J."/>
            <person name="Amann R."/>
            <person name="Jetten M.S.M."/>
            <person name="Mascher T."/>
            <person name="Medema M.H."/>
            <person name="Devos D.P."/>
            <person name="Kaster A.-K."/>
            <person name="Ovreas L."/>
            <person name="Rohde M."/>
            <person name="Galperin M.Y."/>
            <person name="Jogler C."/>
        </authorList>
    </citation>
    <scope>NUCLEOTIDE SEQUENCE [LARGE SCALE GENOMIC DNA]</scope>
    <source>
        <strain evidence="2 3">Pla123a</strain>
    </source>
</reference>
<dbReference type="InterPro" id="IPR047928">
    <property type="entry name" value="Perm_prefix_1"/>
</dbReference>
<evidence type="ECO:0000313" key="3">
    <source>
        <dbReference type="Proteomes" id="UP000318478"/>
    </source>
</evidence>
<dbReference type="OrthoDB" id="291355at2"/>
<keyword evidence="1" id="KW-0472">Membrane</keyword>
<dbReference type="RefSeq" id="WP_146588911.1">
    <property type="nucleotide sequence ID" value="NZ_SJPO01000008.1"/>
</dbReference>
<accession>A0A5C5YHS8</accession>
<evidence type="ECO:0000313" key="2">
    <source>
        <dbReference type="EMBL" id="TWT74495.1"/>
    </source>
</evidence>
<dbReference type="Proteomes" id="UP000318478">
    <property type="component" value="Unassembled WGS sequence"/>
</dbReference>
<comment type="caution">
    <text evidence="2">The sequence shown here is derived from an EMBL/GenBank/DDBJ whole genome shotgun (WGS) entry which is preliminary data.</text>
</comment>
<evidence type="ECO:0000256" key="1">
    <source>
        <dbReference type="SAM" id="Phobius"/>
    </source>
</evidence>
<feature type="transmembrane region" description="Helical" evidence="1">
    <location>
        <begin position="131"/>
        <end position="157"/>
    </location>
</feature>
<gene>
    <name evidence="2" type="ORF">Pla123a_33180</name>
</gene>
<feature type="transmembrane region" description="Helical" evidence="1">
    <location>
        <begin position="177"/>
        <end position="200"/>
    </location>
</feature>
<name>A0A5C5YHS8_9BACT</name>
<proteinExistence type="predicted"/>
<keyword evidence="3" id="KW-1185">Reference proteome</keyword>
<dbReference type="AlphaFoldDB" id="A0A5C5YHS8"/>
<feature type="transmembrane region" description="Helical" evidence="1">
    <location>
        <begin position="101"/>
        <end position="119"/>
    </location>
</feature>
<organism evidence="2 3">
    <name type="scientific">Posidoniimonas polymericola</name>
    <dbReference type="NCBI Taxonomy" id="2528002"/>
    <lineage>
        <taxon>Bacteria</taxon>
        <taxon>Pseudomonadati</taxon>
        <taxon>Planctomycetota</taxon>
        <taxon>Planctomycetia</taxon>
        <taxon>Pirellulales</taxon>
        <taxon>Lacipirellulaceae</taxon>
        <taxon>Posidoniimonas</taxon>
    </lineage>
</organism>
<keyword evidence="1" id="KW-1133">Transmembrane helix</keyword>
<dbReference type="EMBL" id="SJPO01000008">
    <property type="protein sequence ID" value="TWT74495.1"/>
    <property type="molecule type" value="Genomic_DNA"/>
</dbReference>